<evidence type="ECO:0000313" key="1">
    <source>
        <dbReference type="EMBL" id="MPC92752.1"/>
    </source>
</evidence>
<gene>
    <name evidence="1" type="ORF">E2C01_087858</name>
</gene>
<protein>
    <submittedName>
        <fullName evidence="1">Uncharacterized protein</fullName>
    </submittedName>
</protein>
<dbReference type="Proteomes" id="UP000324222">
    <property type="component" value="Unassembled WGS sequence"/>
</dbReference>
<proteinExistence type="predicted"/>
<dbReference type="AlphaFoldDB" id="A0A5B7J993"/>
<evidence type="ECO:0000313" key="2">
    <source>
        <dbReference type="Proteomes" id="UP000324222"/>
    </source>
</evidence>
<accession>A0A5B7J993</accession>
<reference evidence="1 2" key="1">
    <citation type="submission" date="2019-05" db="EMBL/GenBank/DDBJ databases">
        <title>Another draft genome of Portunus trituberculatus and its Hox gene families provides insights of decapod evolution.</title>
        <authorList>
            <person name="Jeong J.-H."/>
            <person name="Song I."/>
            <person name="Kim S."/>
            <person name="Choi T."/>
            <person name="Kim D."/>
            <person name="Ryu S."/>
            <person name="Kim W."/>
        </authorList>
    </citation>
    <scope>NUCLEOTIDE SEQUENCE [LARGE SCALE GENOMIC DNA]</scope>
    <source>
        <tissue evidence="1">Muscle</tissue>
    </source>
</reference>
<keyword evidence="2" id="KW-1185">Reference proteome</keyword>
<name>A0A5B7J993_PORTR</name>
<comment type="caution">
    <text evidence="1">The sequence shown here is derived from an EMBL/GenBank/DDBJ whole genome shotgun (WGS) entry which is preliminary data.</text>
</comment>
<dbReference type="EMBL" id="VSRR010092380">
    <property type="protein sequence ID" value="MPC92752.1"/>
    <property type="molecule type" value="Genomic_DNA"/>
</dbReference>
<sequence>MDHTECLEGYGGMGRVYMGKVSSGRVKGYREVCQECKDVFAWYMEQDSVLVNYELLGTGADCNA</sequence>
<organism evidence="1 2">
    <name type="scientific">Portunus trituberculatus</name>
    <name type="common">Swimming crab</name>
    <name type="synonym">Neptunus trituberculatus</name>
    <dbReference type="NCBI Taxonomy" id="210409"/>
    <lineage>
        <taxon>Eukaryota</taxon>
        <taxon>Metazoa</taxon>
        <taxon>Ecdysozoa</taxon>
        <taxon>Arthropoda</taxon>
        <taxon>Crustacea</taxon>
        <taxon>Multicrustacea</taxon>
        <taxon>Malacostraca</taxon>
        <taxon>Eumalacostraca</taxon>
        <taxon>Eucarida</taxon>
        <taxon>Decapoda</taxon>
        <taxon>Pleocyemata</taxon>
        <taxon>Brachyura</taxon>
        <taxon>Eubrachyura</taxon>
        <taxon>Portunoidea</taxon>
        <taxon>Portunidae</taxon>
        <taxon>Portuninae</taxon>
        <taxon>Portunus</taxon>
    </lineage>
</organism>